<name>A0A9N8ZZJ3_9GLOM</name>
<comment type="caution">
    <text evidence="2">The sequence shown here is derived from an EMBL/GenBank/DDBJ whole genome shotgun (WGS) entry which is preliminary data.</text>
</comment>
<feature type="compositionally biased region" description="Low complexity" evidence="1">
    <location>
        <begin position="252"/>
        <end position="262"/>
    </location>
</feature>
<gene>
    <name evidence="2" type="ORF">ALEPTO_LOCUS4123</name>
</gene>
<accession>A0A9N8ZZJ3</accession>
<organism evidence="2 3">
    <name type="scientific">Ambispora leptoticha</name>
    <dbReference type="NCBI Taxonomy" id="144679"/>
    <lineage>
        <taxon>Eukaryota</taxon>
        <taxon>Fungi</taxon>
        <taxon>Fungi incertae sedis</taxon>
        <taxon>Mucoromycota</taxon>
        <taxon>Glomeromycotina</taxon>
        <taxon>Glomeromycetes</taxon>
        <taxon>Archaeosporales</taxon>
        <taxon>Ambisporaceae</taxon>
        <taxon>Ambispora</taxon>
    </lineage>
</organism>
<feature type="region of interest" description="Disordered" evidence="1">
    <location>
        <begin position="228"/>
        <end position="288"/>
    </location>
</feature>
<dbReference type="Gene3D" id="6.20.250.70">
    <property type="match status" value="1"/>
</dbReference>
<feature type="non-terminal residue" evidence="2">
    <location>
        <position position="1"/>
    </location>
</feature>
<dbReference type="AlphaFoldDB" id="A0A9N8ZZJ3"/>
<proteinExistence type="predicted"/>
<dbReference type="InterPro" id="IPR013240">
    <property type="entry name" value="DNA-dir_RNA_pol1_su_RPA34"/>
</dbReference>
<reference evidence="2" key="1">
    <citation type="submission" date="2021-06" db="EMBL/GenBank/DDBJ databases">
        <authorList>
            <person name="Kallberg Y."/>
            <person name="Tangrot J."/>
            <person name="Rosling A."/>
        </authorList>
    </citation>
    <scope>NUCLEOTIDE SEQUENCE</scope>
    <source>
        <strain evidence="2">FL130A</strain>
    </source>
</reference>
<dbReference type="Pfam" id="PF08208">
    <property type="entry name" value="RNA_polI_A34"/>
    <property type="match status" value="1"/>
</dbReference>
<evidence type="ECO:0000313" key="3">
    <source>
        <dbReference type="Proteomes" id="UP000789508"/>
    </source>
</evidence>
<protein>
    <submittedName>
        <fullName evidence="2">4127_t:CDS:1</fullName>
    </submittedName>
</protein>
<keyword evidence="3" id="KW-1185">Reference proteome</keyword>
<dbReference type="GO" id="GO:0006360">
    <property type="term" value="P:transcription by RNA polymerase I"/>
    <property type="evidence" value="ECO:0007669"/>
    <property type="project" value="InterPro"/>
</dbReference>
<evidence type="ECO:0000256" key="1">
    <source>
        <dbReference type="SAM" id="MobiDB-lite"/>
    </source>
</evidence>
<sequence>MEETHEIPLSFKQVSNSNHLKFDIKQLRKQRKDDSKELWIIRVPNTIENSKLDGMTFKMPPQNFNKVKRVATFDQAYEYNKISDGSDSKSLKTDESIQENQAEMHKHVSDSAKYGIYCLPSEITQDDSSSSSSDSDDTMDNLYAASLRPKKADEIVPVGSKELHDISLLLPSQKKNGNLVIEPMQFDRHLTVTRLYDVPDPTEAALKILSEPKIPLEPPAGLKLQFKPYGFDTGFPENNTDKKKRKLNEFESGSNASSSSRSIPLQSPIETPIKKLKKDRPKTPIQIP</sequence>
<evidence type="ECO:0000313" key="2">
    <source>
        <dbReference type="EMBL" id="CAG8514045.1"/>
    </source>
</evidence>
<dbReference type="OrthoDB" id="76224at2759"/>
<dbReference type="Proteomes" id="UP000789508">
    <property type="component" value="Unassembled WGS sequence"/>
</dbReference>
<dbReference type="EMBL" id="CAJVPS010000891">
    <property type="protein sequence ID" value="CAG8514045.1"/>
    <property type="molecule type" value="Genomic_DNA"/>
</dbReference>